<accession>A0A6A6L7U8</accession>
<dbReference type="Pfam" id="PF12697">
    <property type="entry name" value="Abhydrolase_6"/>
    <property type="match status" value="1"/>
</dbReference>
<evidence type="ECO:0000313" key="3">
    <source>
        <dbReference type="EMBL" id="KAF2297064.1"/>
    </source>
</evidence>
<evidence type="ECO:0000259" key="2">
    <source>
        <dbReference type="Pfam" id="PF12697"/>
    </source>
</evidence>
<dbReference type="GO" id="GO:0080030">
    <property type="term" value="F:methyl indole-3-acetate esterase activity"/>
    <property type="evidence" value="ECO:0007669"/>
    <property type="project" value="TreeGrafter"/>
</dbReference>
<evidence type="ECO:0000313" key="4">
    <source>
        <dbReference type="Proteomes" id="UP000467840"/>
    </source>
</evidence>
<proteinExistence type="predicted"/>
<name>A0A6A6L7U8_HEVBR</name>
<dbReference type="InterPro" id="IPR000073">
    <property type="entry name" value="AB_hydrolase_1"/>
</dbReference>
<keyword evidence="1" id="KW-0378">Hydrolase</keyword>
<dbReference type="SUPFAM" id="SSF53474">
    <property type="entry name" value="alpha/beta-Hydrolases"/>
    <property type="match status" value="1"/>
</dbReference>
<gene>
    <name evidence="3" type="ORF">GH714_016234</name>
</gene>
<dbReference type="InterPro" id="IPR029058">
    <property type="entry name" value="AB_hydrolase_fold"/>
</dbReference>
<reference evidence="3 4" key="1">
    <citation type="journal article" date="2020" name="Mol. Plant">
        <title>The Chromosome-Based Rubber Tree Genome Provides New Insights into Spurge Genome Evolution and Rubber Biosynthesis.</title>
        <authorList>
            <person name="Liu J."/>
            <person name="Shi C."/>
            <person name="Shi C.C."/>
            <person name="Li W."/>
            <person name="Zhang Q.J."/>
            <person name="Zhang Y."/>
            <person name="Li K."/>
            <person name="Lu H.F."/>
            <person name="Shi C."/>
            <person name="Zhu S.T."/>
            <person name="Xiao Z.Y."/>
            <person name="Nan H."/>
            <person name="Yue Y."/>
            <person name="Zhu X.G."/>
            <person name="Wu Y."/>
            <person name="Hong X.N."/>
            <person name="Fan G.Y."/>
            <person name="Tong Y."/>
            <person name="Zhang D."/>
            <person name="Mao C.L."/>
            <person name="Liu Y.L."/>
            <person name="Hao S.J."/>
            <person name="Liu W.Q."/>
            <person name="Lv M.Q."/>
            <person name="Zhang H.B."/>
            <person name="Liu Y."/>
            <person name="Hu-Tang G.R."/>
            <person name="Wang J.P."/>
            <person name="Wang J.H."/>
            <person name="Sun Y.H."/>
            <person name="Ni S.B."/>
            <person name="Chen W.B."/>
            <person name="Zhang X.C."/>
            <person name="Jiao Y.N."/>
            <person name="Eichler E.E."/>
            <person name="Li G.H."/>
            <person name="Liu X."/>
            <person name="Gao L.Z."/>
        </authorList>
    </citation>
    <scope>NUCLEOTIDE SEQUENCE [LARGE SCALE GENOMIC DNA]</scope>
    <source>
        <strain evidence="4">cv. GT1</strain>
        <tissue evidence="3">Leaf</tissue>
    </source>
</reference>
<feature type="domain" description="AB hydrolase-1" evidence="2">
    <location>
        <begin position="10"/>
        <end position="246"/>
    </location>
</feature>
<dbReference type="GO" id="GO:0009696">
    <property type="term" value="P:salicylic acid metabolic process"/>
    <property type="evidence" value="ECO:0007669"/>
    <property type="project" value="TreeGrafter"/>
</dbReference>
<dbReference type="Gene3D" id="3.40.50.1820">
    <property type="entry name" value="alpha/beta hydrolase"/>
    <property type="match status" value="1"/>
</dbReference>
<dbReference type="FunFam" id="3.40.50.1820:FF:000025">
    <property type="entry name" value="putative methylesterase 11, chloroplastic"/>
    <property type="match status" value="1"/>
</dbReference>
<dbReference type="InterPro" id="IPR045889">
    <property type="entry name" value="MES/HNL"/>
</dbReference>
<dbReference type="GO" id="GO:0009694">
    <property type="term" value="P:jasmonic acid metabolic process"/>
    <property type="evidence" value="ECO:0007669"/>
    <property type="project" value="TreeGrafter"/>
</dbReference>
<protein>
    <recommendedName>
        <fullName evidence="2">AB hydrolase-1 domain-containing protein</fullName>
    </recommendedName>
</protein>
<dbReference type="GO" id="GO:0080032">
    <property type="term" value="F:methyl jasmonate esterase activity"/>
    <property type="evidence" value="ECO:0007669"/>
    <property type="project" value="TreeGrafter"/>
</dbReference>
<dbReference type="PANTHER" id="PTHR10992">
    <property type="entry name" value="METHYLESTERASE FAMILY MEMBER"/>
    <property type="match status" value="1"/>
</dbReference>
<evidence type="ECO:0000256" key="1">
    <source>
        <dbReference type="ARBA" id="ARBA00022801"/>
    </source>
</evidence>
<organism evidence="3 4">
    <name type="scientific">Hevea brasiliensis</name>
    <name type="common">Para rubber tree</name>
    <name type="synonym">Siphonia brasiliensis</name>
    <dbReference type="NCBI Taxonomy" id="3981"/>
    <lineage>
        <taxon>Eukaryota</taxon>
        <taxon>Viridiplantae</taxon>
        <taxon>Streptophyta</taxon>
        <taxon>Embryophyta</taxon>
        <taxon>Tracheophyta</taxon>
        <taxon>Spermatophyta</taxon>
        <taxon>Magnoliopsida</taxon>
        <taxon>eudicotyledons</taxon>
        <taxon>Gunneridae</taxon>
        <taxon>Pentapetalae</taxon>
        <taxon>rosids</taxon>
        <taxon>fabids</taxon>
        <taxon>Malpighiales</taxon>
        <taxon>Euphorbiaceae</taxon>
        <taxon>Crotonoideae</taxon>
        <taxon>Micrandreae</taxon>
        <taxon>Hevea</taxon>
    </lineage>
</organism>
<dbReference type="GO" id="GO:0080031">
    <property type="term" value="F:methyl salicylate esterase activity"/>
    <property type="evidence" value="ECO:0007669"/>
    <property type="project" value="TreeGrafter"/>
</dbReference>
<dbReference type="PANTHER" id="PTHR10992:SF1010">
    <property type="entry name" value="METHYLESTERASE 17-LIKE"/>
    <property type="match status" value="1"/>
</dbReference>
<dbReference type="AlphaFoldDB" id="A0A6A6L7U8"/>
<sequence length="260" mass="29154">MAEKRSLPHFVLIHGAGHGAWCWYKIRCLLETSGYKVTCLDLKGSGIDLCDPNTILTFHEYNKPLLDFLSNLPENHKVILVGHSAGGLSLTDAIHRFGKKIQMAIYISANMLKYGFCTPQDDEDGEPHPSEYGEINVFEYGMGIDQPPTSVIIKEEFQCEILYQMSPKEDLTLASSLLRPAPCRAFRSAQFVGGEDADSVPRVYIKTLHDRVLKLSQQEAMIRRWQPSLVFALESDHCPVFSTPSQLFSCLINAVASIKF</sequence>
<dbReference type="Proteomes" id="UP000467840">
    <property type="component" value="Chromosome 18"/>
</dbReference>
<dbReference type="EMBL" id="JAAGAX010000012">
    <property type="protein sequence ID" value="KAF2297064.1"/>
    <property type="molecule type" value="Genomic_DNA"/>
</dbReference>
<keyword evidence="4" id="KW-1185">Reference proteome</keyword>
<comment type="caution">
    <text evidence="3">The sequence shown here is derived from an EMBL/GenBank/DDBJ whole genome shotgun (WGS) entry which is preliminary data.</text>
</comment>